<keyword evidence="1" id="KW-1133">Transmembrane helix</keyword>
<feature type="transmembrane region" description="Helical" evidence="1">
    <location>
        <begin position="41"/>
        <end position="62"/>
    </location>
</feature>
<gene>
    <name evidence="3" type="ORF">IAB81_01415</name>
</gene>
<keyword evidence="1" id="KW-0812">Transmembrane</keyword>
<proteinExistence type="predicted"/>
<reference evidence="3" key="2">
    <citation type="journal article" date="2021" name="PeerJ">
        <title>Extensive microbial diversity within the chicken gut microbiome revealed by metagenomics and culture.</title>
        <authorList>
            <person name="Gilroy R."/>
            <person name="Ravi A."/>
            <person name="Getino M."/>
            <person name="Pursley I."/>
            <person name="Horton D.L."/>
            <person name="Alikhan N.F."/>
            <person name="Baker D."/>
            <person name="Gharbi K."/>
            <person name="Hall N."/>
            <person name="Watson M."/>
            <person name="Adriaenssens E.M."/>
            <person name="Foster-Nyarko E."/>
            <person name="Jarju S."/>
            <person name="Secka A."/>
            <person name="Antonio M."/>
            <person name="Oren A."/>
            <person name="Chaudhuri R.R."/>
            <person name="La Ragione R."/>
            <person name="Hildebrand F."/>
            <person name="Pallen M.J."/>
        </authorList>
    </citation>
    <scope>NUCLEOTIDE SEQUENCE</scope>
    <source>
        <strain evidence="3">B1-8020</strain>
    </source>
</reference>
<evidence type="ECO:0000313" key="4">
    <source>
        <dbReference type="Proteomes" id="UP000823604"/>
    </source>
</evidence>
<keyword evidence="1" id="KW-0472">Membrane</keyword>
<evidence type="ECO:0000313" key="3">
    <source>
        <dbReference type="EMBL" id="MBO8472275.1"/>
    </source>
</evidence>
<sequence length="169" mass="18938">MSNDVYSIKFHWDALNIVLTALAVTGGLLFFSATMTVRMPLAYVIASVFMLYLIVLVLFVPYRIKLSGDTLTVRKLAGKYIIPLKSITSVEELPDDFMKTASKLFGSNGFCGYWGKYMSPYAGNFTLCATERKNLIMITVFNEKTGTEKRLAFSCRNKKIITALRQSNG</sequence>
<organism evidence="3 4">
    <name type="scientific">Candidatus Merdivivens pullicola</name>
    <dbReference type="NCBI Taxonomy" id="2840872"/>
    <lineage>
        <taxon>Bacteria</taxon>
        <taxon>Pseudomonadati</taxon>
        <taxon>Bacteroidota</taxon>
        <taxon>Bacteroidia</taxon>
        <taxon>Bacteroidales</taxon>
        <taxon>Muribaculaceae</taxon>
        <taxon>Muribaculaceae incertae sedis</taxon>
        <taxon>Candidatus Merdivivens</taxon>
    </lineage>
</organism>
<comment type="caution">
    <text evidence="3">The sequence shown here is derived from an EMBL/GenBank/DDBJ whole genome shotgun (WGS) entry which is preliminary data.</text>
</comment>
<reference evidence="3" key="1">
    <citation type="submission" date="2020-10" db="EMBL/GenBank/DDBJ databases">
        <authorList>
            <person name="Gilroy R."/>
        </authorList>
    </citation>
    <scope>NUCLEOTIDE SEQUENCE</scope>
    <source>
        <strain evidence="3">B1-8020</strain>
    </source>
</reference>
<accession>A0A9D9IHH8</accession>
<dbReference type="Pfam" id="PF10882">
    <property type="entry name" value="bPH_5"/>
    <property type="match status" value="1"/>
</dbReference>
<evidence type="ECO:0000256" key="1">
    <source>
        <dbReference type="SAM" id="Phobius"/>
    </source>
</evidence>
<name>A0A9D9IHH8_9BACT</name>
<feature type="domain" description="Bacterial Pleckstrin homology" evidence="2">
    <location>
        <begin position="64"/>
        <end position="145"/>
    </location>
</feature>
<dbReference type="AlphaFoldDB" id="A0A9D9IHH8"/>
<evidence type="ECO:0000259" key="2">
    <source>
        <dbReference type="Pfam" id="PF10882"/>
    </source>
</evidence>
<dbReference type="Proteomes" id="UP000823604">
    <property type="component" value="Unassembled WGS sequence"/>
</dbReference>
<dbReference type="InterPro" id="IPR027783">
    <property type="entry name" value="Bacterial_PH-related"/>
</dbReference>
<dbReference type="EMBL" id="JADIMA010000014">
    <property type="protein sequence ID" value="MBO8472275.1"/>
    <property type="molecule type" value="Genomic_DNA"/>
</dbReference>
<feature type="transmembrane region" description="Helical" evidence="1">
    <location>
        <begin position="12"/>
        <end position="35"/>
    </location>
</feature>
<protein>
    <recommendedName>
        <fullName evidence="2">Bacterial Pleckstrin homology domain-containing protein</fullName>
    </recommendedName>
</protein>